<sequence>MAEAVKEAIELAEEERSEKPFVDLSSLLQVGEQLRHHLVRLVVPIGLTGLLVYPFADFIIALLSRPLKDAHASLAFYGMAEPLMARIKLTLFVSLFINMPIVLYRIQRMAASFPNFPAKRRQHALMIGLAAMILFYLGAALCLFGVLPFGMKFLIGYGGEHIRPLFSIDRYLTLCAILVLGFGLMFELPLVLFLLGLAGLVDTAQLAKNRRYAMVAILIVSAIVTPTPDAYTMLLLAIPIIVLFEVGIWLVWAVERRKGRKASYGMD</sequence>
<protein>
    <recommendedName>
        <fullName evidence="5">Sec-independent protein translocase protein TatC</fullName>
    </recommendedName>
</protein>
<evidence type="ECO:0000256" key="1">
    <source>
        <dbReference type="ARBA" id="ARBA00004141"/>
    </source>
</evidence>
<comment type="subcellular location">
    <subcellularLocation>
        <location evidence="5">Cell membrane</location>
        <topology evidence="5">Multi-pass membrane protein</topology>
    </subcellularLocation>
    <subcellularLocation>
        <location evidence="1">Membrane</location>
        <topology evidence="1">Multi-pass membrane protein</topology>
    </subcellularLocation>
</comment>
<feature type="transmembrane region" description="Helical" evidence="5">
    <location>
        <begin position="83"/>
        <end position="104"/>
    </location>
</feature>
<dbReference type="GO" id="GO:0065002">
    <property type="term" value="P:intracellular protein transmembrane transport"/>
    <property type="evidence" value="ECO:0007669"/>
    <property type="project" value="TreeGrafter"/>
</dbReference>
<comment type="subunit">
    <text evidence="5">Forms a complex with TatA.</text>
</comment>
<keyword evidence="3 5" id="KW-1133">Transmembrane helix</keyword>
<dbReference type="EMBL" id="JACPRF010000134">
    <property type="protein sequence ID" value="MBI2876083.1"/>
    <property type="molecule type" value="Genomic_DNA"/>
</dbReference>
<dbReference type="PANTHER" id="PTHR30371:SF0">
    <property type="entry name" value="SEC-INDEPENDENT PROTEIN TRANSLOCASE PROTEIN TATC, CHLOROPLASTIC-RELATED"/>
    <property type="match status" value="1"/>
</dbReference>
<feature type="transmembrane region" description="Helical" evidence="5">
    <location>
        <begin position="41"/>
        <end position="63"/>
    </location>
</feature>
<dbReference type="PANTHER" id="PTHR30371">
    <property type="entry name" value="SEC-INDEPENDENT PROTEIN TRANSLOCASE PROTEIN TATC"/>
    <property type="match status" value="1"/>
</dbReference>
<dbReference type="Pfam" id="PF00902">
    <property type="entry name" value="TatC"/>
    <property type="match status" value="1"/>
</dbReference>
<dbReference type="GO" id="GO:0033281">
    <property type="term" value="C:TAT protein transport complex"/>
    <property type="evidence" value="ECO:0007669"/>
    <property type="project" value="UniProtKB-UniRule"/>
</dbReference>
<dbReference type="Proteomes" id="UP000769766">
    <property type="component" value="Unassembled WGS sequence"/>
</dbReference>
<keyword evidence="5" id="KW-0653">Protein transport</keyword>
<keyword evidence="5" id="KW-0813">Transport</keyword>
<reference evidence="6" key="1">
    <citation type="submission" date="2020-07" db="EMBL/GenBank/DDBJ databases">
        <title>Huge and variable diversity of episymbiotic CPR bacteria and DPANN archaea in groundwater ecosystems.</title>
        <authorList>
            <person name="He C.Y."/>
            <person name="Keren R."/>
            <person name="Whittaker M."/>
            <person name="Farag I.F."/>
            <person name="Doudna J."/>
            <person name="Cate J.H.D."/>
            <person name="Banfield J.F."/>
        </authorList>
    </citation>
    <scope>NUCLEOTIDE SEQUENCE</scope>
    <source>
        <strain evidence="6">NC_groundwater_672_Ag_B-0.1um_62_36</strain>
    </source>
</reference>
<organism evidence="6 7">
    <name type="scientific">Tectimicrobiota bacterium</name>
    <dbReference type="NCBI Taxonomy" id="2528274"/>
    <lineage>
        <taxon>Bacteria</taxon>
        <taxon>Pseudomonadati</taxon>
        <taxon>Nitrospinota/Tectimicrobiota group</taxon>
        <taxon>Candidatus Tectimicrobiota</taxon>
    </lineage>
</organism>
<comment type="caution">
    <text evidence="6">The sequence shown here is derived from an EMBL/GenBank/DDBJ whole genome shotgun (WGS) entry which is preliminary data.</text>
</comment>
<proteinExistence type="inferred from homology"/>
<evidence type="ECO:0000256" key="5">
    <source>
        <dbReference type="HAMAP-Rule" id="MF_00902"/>
    </source>
</evidence>
<dbReference type="PRINTS" id="PR01840">
    <property type="entry name" value="TATCFAMILY"/>
</dbReference>
<feature type="transmembrane region" description="Helical" evidence="5">
    <location>
        <begin position="125"/>
        <end position="151"/>
    </location>
</feature>
<evidence type="ECO:0000313" key="7">
    <source>
        <dbReference type="Proteomes" id="UP000769766"/>
    </source>
</evidence>
<evidence type="ECO:0000256" key="2">
    <source>
        <dbReference type="ARBA" id="ARBA00022692"/>
    </source>
</evidence>
<dbReference type="HAMAP" id="MF_00902">
    <property type="entry name" value="TatC"/>
    <property type="match status" value="1"/>
</dbReference>
<evidence type="ECO:0000313" key="6">
    <source>
        <dbReference type="EMBL" id="MBI2876083.1"/>
    </source>
</evidence>
<gene>
    <name evidence="5 6" type="primary">tatC</name>
    <name evidence="6" type="ORF">HYY20_04310</name>
</gene>
<accession>A0A932CMM4</accession>
<comment type="similarity">
    <text evidence="5">Belongs to the TatC family.</text>
</comment>
<dbReference type="GO" id="GO:0043953">
    <property type="term" value="P:protein transport by the Tat complex"/>
    <property type="evidence" value="ECO:0007669"/>
    <property type="project" value="UniProtKB-UniRule"/>
</dbReference>
<feature type="transmembrane region" description="Helical" evidence="5">
    <location>
        <begin position="171"/>
        <end position="200"/>
    </location>
</feature>
<keyword evidence="2 5" id="KW-0812">Transmembrane</keyword>
<keyword evidence="4 5" id="KW-0472">Membrane</keyword>
<dbReference type="NCBIfam" id="TIGR00945">
    <property type="entry name" value="tatC"/>
    <property type="match status" value="1"/>
</dbReference>
<name>A0A932CMM4_UNCTE</name>
<keyword evidence="5" id="KW-0811">Translocation</keyword>
<comment type="function">
    <text evidence="5">Part of the twin-arginine translocation (Tat) system that transports large folded proteins containing a characteristic twin-arginine motif in their signal peptide across membranes.</text>
</comment>
<dbReference type="AlphaFoldDB" id="A0A932CMM4"/>
<keyword evidence="5" id="KW-1003">Cell membrane</keyword>
<evidence type="ECO:0000256" key="3">
    <source>
        <dbReference type="ARBA" id="ARBA00022989"/>
    </source>
</evidence>
<evidence type="ECO:0000256" key="4">
    <source>
        <dbReference type="ARBA" id="ARBA00023136"/>
    </source>
</evidence>
<feature type="transmembrane region" description="Helical" evidence="5">
    <location>
        <begin position="212"/>
        <end position="228"/>
    </location>
</feature>
<dbReference type="GO" id="GO:0009977">
    <property type="term" value="F:proton motive force dependent protein transmembrane transporter activity"/>
    <property type="evidence" value="ECO:0007669"/>
    <property type="project" value="TreeGrafter"/>
</dbReference>
<dbReference type="InterPro" id="IPR002033">
    <property type="entry name" value="TatC"/>
</dbReference>
<feature type="transmembrane region" description="Helical" evidence="5">
    <location>
        <begin position="234"/>
        <end position="254"/>
    </location>
</feature>